<dbReference type="Proteomes" id="UP000887575">
    <property type="component" value="Unassembled WGS sequence"/>
</dbReference>
<keyword evidence="1" id="KW-1185">Reference proteome</keyword>
<sequence>MGGEEVGVNLDDRYHLVRFLPRVHQLRDLSLKIDQVTTLQIINKLFKPKVSTMFCLKFKQFKDPFEKSFLQEMSHQLRNCSSFFTEQIDLFWESLSQTSIKILIACKWFWEDYVNDVRYILNHLNRQEKRVLMVIGGLMGFEDLNGIQALAIIRRLVNERFAPEEVNSESTEGNCLLDSIKSYLSANHLITLFNDFNLETLECVTLFKNGDFVFLVSYFRNQSLLFLVVPKNH</sequence>
<accession>A0AAF3FQR3</accession>
<dbReference type="WBParaSite" id="MBELARI_LOCUS7990">
    <property type="protein sequence ID" value="MBELARI_LOCUS7990"/>
    <property type="gene ID" value="MBELARI_LOCUS7990"/>
</dbReference>
<dbReference type="AlphaFoldDB" id="A0AAF3FQR3"/>
<proteinExistence type="predicted"/>
<protein>
    <submittedName>
        <fullName evidence="2">Uncharacterized protein</fullName>
    </submittedName>
</protein>
<evidence type="ECO:0000313" key="1">
    <source>
        <dbReference type="Proteomes" id="UP000887575"/>
    </source>
</evidence>
<evidence type="ECO:0000313" key="2">
    <source>
        <dbReference type="WBParaSite" id="MBELARI_LOCUS7990"/>
    </source>
</evidence>
<reference evidence="2" key="1">
    <citation type="submission" date="2024-02" db="UniProtKB">
        <authorList>
            <consortium name="WormBaseParasite"/>
        </authorList>
    </citation>
    <scope>IDENTIFICATION</scope>
</reference>
<name>A0AAF3FQR3_9BILA</name>
<organism evidence="1 2">
    <name type="scientific">Mesorhabditis belari</name>
    <dbReference type="NCBI Taxonomy" id="2138241"/>
    <lineage>
        <taxon>Eukaryota</taxon>
        <taxon>Metazoa</taxon>
        <taxon>Ecdysozoa</taxon>
        <taxon>Nematoda</taxon>
        <taxon>Chromadorea</taxon>
        <taxon>Rhabditida</taxon>
        <taxon>Rhabditina</taxon>
        <taxon>Rhabditomorpha</taxon>
        <taxon>Rhabditoidea</taxon>
        <taxon>Rhabditidae</taxon>
        <taxon>Mesorhabditinae</taxon>
        <taxon>Mesorhabditis</taxon>
    </lineage>
</organism>